<dbReference type="EMBL" id="JAAOAK010000170">
    <property type="protein sequence ID" value="KAF5684982.1"/>
    <property type="molecule type" value="Genomic_DNA"/>
</dbReference>
<keyword evidence="3" id="KW-1185">Reference proteome</keyword>
<evidence type="ECO:0000313" key="2">
    <source>
        <dbReference type="EMBL" id="KAF5684982.1"/>
    </source>
</evidence>
<comment type="caution">
    <text evidence="2">The sequence shown here is derived from an EMBL/GenBank/DDBJ whole genome shotgun (WGS) entry which is preliminary data.</text>
</comment>
<accession>A0A8H5UEZ6</accession>
<organism evidence="2 3">
    <name type="scientific">Fusarium denticulatum</name>
    <dbReference type="NCBI Taxonomy" id="48507"/>
    <lineage>
        <taxon>Eukaryota</taxon>
        <taxon>Fungi</taxon>
        <taxon>Dikarya</taxon>
        <taxon>Ascomycota</taxon>
        <taxon>Pezizomycotina</taxon>
        <taxon>Sordariomycetes</taxon>
        <taxon>Hypocreomycetidae</taxon>
        <taxon>Hypocreales</taxon>
        <taxon>Nectriaceae</taxon>
        <taxon>Fusarium</taxon>
        <taxon>Fusarium fujikuroi species complex</taxon>
    </lineage>
</organism>
<feature type="region of interest" description="Disordered" evidence="1">
    <location>
        <begin position="111"/>
        <end position="131"/>
    </location>
</feature>
<protein>
    <submittedName>
        <fullName evidence="2">Transcriptional regulatory moc3</fullName>
    </submittedName>
</protein>
<reference evidence="2 3" key="1">
    <citation type="submission" date="2020-05" db="EMBL/GenBank/DDBJ databases">
        <title>Identification and distribution of gene clusters putatively required for synthesis of sphingolipid metabolism inhibitors in phylogenetically diverse species of the filamentous fungus Fusarium.</title>
        <authorList>
            <person name="Kim H.-S."/>
            <person name="Busman M."/>
            <person name="Brown D.W."/>
            <person name="Divon H."/>
            <person name="Uhlig S."/>
            <person name="Proctor R.H."/>
        </authorList>
    </citation>
    <scope>NUCLEOTIDE SEQUENCE [LARGE SCALE GENOMIC DNA]</scope>
    <source>
        <strain evidence="2 3">NRRL 25311</strain>
    </source>
</reference>
<feature type="compositionally biased region" description="Basic and acidic residues" evidence="1">
    <location>
        <begin position="118"/>
        <end position="129"/>
    </location>
</feature>
<sequence>MSNRLLLIKDPEEHDLVKRQDDLPTLYNSIVDLAEQIMNLDSTKTRRVSYTQHLFLVAHSGIGQSTRRRAVALLRRPRLEGGWDSLISASLAEAIMDREKEAACEYRLEQSVDAGTTRGEEENGQRGDEGEPMFRVSNITFAFPGQREAHAVLRTWREKLDDVAGRSRVIRW</sequence>
<dbReference type="Proteomes" id="UP000562682">
    <property type="component" value="Unassembled WGS sequence"/>
</dbReference>
<evidence type="ECO:0000313" key="3">
    <source>
        <dbReference type="Proteomes" id="UP000562682"/>
    </source>
</evidence>
<dbReference type="AlphaFoldDB" id="A0A8H5UEZ6"/>
<name>A0A8H5UEZ6_9HYPO</name>
<evidence type="ECO:0000256" key="1">
    <source>
        <dbReference type="SAM" id="MobiDB-lite"/>
    </source>
</evidence>
<gene>
    <name evidence="2" type="ORF">FDENT_6455</name>
</gene>
<proteinExistence type="predicted"/>